<proteinExistence type="predicted"/>
<dbReference type="EMBL" id="JAQQLF010000001">
    <property type="protein sequence ID" value="MDC7715626.1"/>
    <property type="molecule type" value="Genomic_DNA"/>
</dbReference>
<dbReference type="Proteomes" id="UP001219956">
    <property type="component" value="Unassembled WGS sequence"/>
</dbReference>
<accession>A0ABT5ITW4</accession>
<keyword evidence="3" id="KW-1185">Reference proteome</keyword>
<protein>
    <submittedName>
        <fullName evidence="2">Uncharacterized protein</fullName>
    </submittedName>
</protein>
<dbReference type="RefSeq" id="WP_272750120.1">
    <property type="nucleotide sequence ID" value="NZ_JAQQLF010000001.1"/>
</dbReference>
<comment type="caution">
    <text evidence="2">The sequence shown here is derived from an EMBL/GenBank/DDBJ whole genome shotgun (WGS) entry which is preliminary data.</text>
</comment>
<keyword evidence="1" id="KW-0812">Transmembrane</keyword>
<evidence type="ECO:0000313" key="3">
    <source>
        <dbReference type="Proteomes" id="UP001219956"/>
    </source>
</evidence>
<evidence type="ECO:0000313" key="2">
    <source>
        <dbReference type="EMBL" id="MDC7715626.1"/>
    </source>
</evidence>
<name>A0ABT5ITW4_9NEIS</name>
<gene>
    <name evidence="2" type="ORF">PQU95_00135</name>
</gene>
<feature type="transmembrane region" description="Helical" evidence="1">
    <location>
        <begin position="96"/>
        <end position="114"/>
    </location>
</feature>
<keyword evidence="1" id="KW-1133">Transmembrane helix</keyword>
<organism evidence="2 3">
    <name type="scientific">Vogesella aquatica</name>
    <dbReference type="NCBI Taxonomy" id="2984206"/>
    <lineage>
        <taxon>Bacteria</taxon>
        <taxon>Pseudomonadati</taxon>
        <taxon>Pseudomonadota</taxon>
        <taxon>Betaproteobacteria</taxon>
        <taxon>Neisseriales</taxon>
        <taxon>Chromobacteriaceae</taxon>
        <taxon>Vogesella</taxon>
    </lineage>
</organism>
<sequence length="163" mass="18185">MGFLILLLVLLTLPIIVIALPFVYCNVLDRAVEQIAPDLRALPRYAVWLLVVPVVGWLCLAWAAPVLVRSLRDEWLARALWHEACFPIEDLPRRMAISYVLALGLAVALLLAGVVVACEWHHHESLVMKITLVLLAVQAFDVWQHGHDLRLVAAECGDWITGA</sequence>
<evidence type="ECO:0000256" key="1">
    <source>
        <dbReference type="SAM" id="Phobius"/>
    </source>
</evidence>
<feature type="transmembrane region" description="Helical" evidence="1">
    <location>
        <begin position="45"/>
        <end position="68"/>
    </location>
</feature>
<reference evidence="2 3" key="1">
    <citation type="submission" date="2023-01" db="EMBL/GenBank/DDBJ databases">
        <title>Novel species of the genus Vogesella isolated from rivers.</title>
        <authorList>
            <person name="Lu H."/>
        </authorList>
    </citation>
    <scope>NUCLEOTIDE SEQUENCE [LARGE SCALE GENOMIC DNA]</scope>
    <source>
        <strain evidence="2 3">DC21W</strain>
    </source>
</reference>
<keyword evidence="1" id="KW-0472">Membrane</keyword>